<evidence type="ECO:0000313" key="2">
    <source>
        <dbReference type="Proteomes" id="UP000688137"/>
    </source>
</evidence>
<dbReference type="Proteomes" id="UP000688137">
    <property type="component" value="Unassembled WGS sequence"/>
</dbReference>
<organism evidence="1 2">
    <name type="scientific">Paramecium primaurelia</name>
    <dbReference type="NCBI Taxonomy" id="5886"/>
    <lineage>
        <taxon>Eukaryota</taxon>
        <taxon>Sar</taxon>
        <taxon>Alveolata</taxon>
        <taxon>Ciliophora</taxon>
        <taxon>Intramacronucleata</taxon>
        <taxon>Oligohymenophorea</taxon>
        <taxon>Peniculida</taxon>
        <taxon>Parameciidae</taxon>
        <taxon>Paramecium</taxon>
    </lineage>
</organism>
<dbReference type="OMA" id="QFESMHY"/>
<keyword evidence="2" id="KW-1185">Reference proteome</keyword>
<dbReference type="EMBL" id="CAJJDM010000086">
    <property type="protein sequence ID" value="CAD8089380.1"/>
    <property type="molecule type" value="Genomic_DNA"/>
</dbReference>
<reference evidence="1" key="1">
    <citation type="submission" date="2021-01" db="EMBL/GenBank/DDBJ databases">
        <authorList>
            <consortium name="Genoscope - CEA"/>
            <person name="William W."/>
        </authorList>
    </citation>
    <scope>NUCLEOTIDE SEQUENCE</scope>
</reference>
<proteinExistence type="predicted"/>
<gene>
    <name evidence="1" type="ORF">PPRIM_AZ9-3.1.T0830164</name>
</gene>
<protein>
    <submittedName>
        <fullName evidence="1">Uncharacterized protein</fullName>
    </submittedName>
</protein>
<dbReference type="AlphaFoldDB" id="A0A8S1N994"/>
<evidence type="ECO:0000313" key="1">
    <source>
        <dbReference type="EMBL" id="CAD8089380.1"/>
    </source>
</evidence>
<sequence length="345" mass="40210">MKYTVYSPNKKLHCLNRDGQQQLLSPEEKHDQKVQGLLQMIDSQFESMHYYQSSLENQPNFRTEPNDYLIDSHQTKTVRHFKSQNNISKTALSNLLNLVDTNILKSTKLNHSKSNANNNEDFHSKYKKLLKTDCSVGFQNDSQEDRIKTQMSNISIQDASVQTKPKKQKKLGFFTYEISYLSPKCKNCGSEKKMLEDKSIQNQRAQSNYVNAFKECTKNESVQKCFFSKLNNNKFIQYLIIIRNKQEFIVDQKIEDQLFGTNSIAKEIKYQPQFQPNSPKDLSFQQAIKKNKSQKNFTQLAQEVKIISPPKQGLFMNSNIKQQKKVMAQPYKLISQKMKQKTQIS</sequence>
<comment type="caution">
    <text evidence="1">The sequence shown here is derived from an EMBL/GenBank/DDBJ whole genome shotgun (WGS) entry which is preliminary data.</text>
</comment>
<name>A0A8S1N994_PARPR</name>
<accession>A0A8S1N994</accession>